<organism evidence="1 2">
    <name type="scientific">Helianthus annuus</name>
    <name type="common">Common sunflower</name>
    <dbReference type="NCBI Taxonomy" id="4232"/>
    <lineage>
        <taxon>Eukaryota</taxon>
        <taxon>Viridiplantae</taxon>
        <taxon>Streptophyta</taxon>
        <taxon>Embryophyta</taxon>
        <taxon>Tracheophyta</taxon>
        <taxon>Spermatophyta</taxon>
        <taxon>Magnoliopsida</taxon>
        <taxon>eudicotyledons</taxon>
        <taxon>Gunneridae</taxon>
        <taxon>Pentapetalae</taxon>
        <taxon>asterids</taxon>
        <taxon>campanulids</taxon>
        <taxon>Asterales</taxon>
        <taxon>Asteraceae</taxon>
        <taxon>Asteroideae</taxon>
        <taxon>Heliantheae alliance</taxon>
        <taxon>Heliantheae</taxon>
        <taxon>Helianthus</taxon>
    </lineage>
</organism>
<sequence>MVVRIEGKLGNGVVEVGSDGSGENSWWFKVKFVKSGQNLKPFTFLCCFWTKSLRRIKNKEFAGEDESAG</sequence>
<reference evidence="2" key="1">
    <citation type="journal article" date="2017" name="Nature">
        <title>The sunflower genome provides insights into oil metabolism, flowering and Asterid evolution.</title>
        <authorList>
            <person name="Badouin H."/>
            <person name="Gouzy J."/>
            <person name="Grassa C.J."/>
            <person name="Murat F."/>
            <person name="Staton S.E."/>
            <person name="Cottret L."/>
            <person name="Lelandais-Briere C."/>
            <person name="Owens G.L."/>
            <person name="Carrere S."/>
            <person name="Mayjonade B."/>
            <person name="Legrand L."/>
            <person name="Gill N."/>
            <person name="Kane N.C."/>
            <person name="Bowers J.E."/>
            <person name="Hubner S."/>
            <person name="Bellec A."/>
            <person name="Berard A."/>
            <person name="Berges H."/>
            <person name="Blanchet N."/>
            <person name="Boniface M.C."/>
            <person name="Brunel D."/>
            <person name="Catrice O."/>
            <person name="Chaidir N."/>
            <person name="Claudel C."/>
            <person name="Donnadieu C."/>
            <person name="Faraut T."/>
            <person name="Fievet G."/>
            <person name="Helmstetter N."/>
            <person name="King M."/>
            <person name="Knapp S.J."/>
            <person name="Lai Z."/>
            <person name="Le Paslier M.C."/>
            <person name="Lippi Y."/>
            <person name="Lorenzon L."/>
            <person name="Mandel J.R."/>
            <person name="Marage G."/>
            <person name="Marchand G."/>
            <person name="Marquand E."/>
            <person name="Bret-Mestries E."/>
            <person name="Morien E."/>
            <person name="Nambeesan S."/>
            <person name="Nguyen T."/>
            <person name="Pegot-Espagnet P."/>
            <person name="Pouilly N."/>
            <person name="Raftis F."/>
            <person name="Sallet E."/>
            <person name="Schiex T."/>
            <person name="Thomas J."/>
            <person name="Vandecasteele C."/>
            <person name="Vares D."/>
            <person name="Vear F."/>
            <person name="Vautrin S."/>
            <person name="Crespi M."/>
            <person name="Mangin B."/>
            <person name="Burke J.M."/>
            <person name="Salse J."/>
            <person name="Munos S."/>
            <person name="Vincourt P."/>
            <person name="Rieseberg L.H."/>
            <person name="Langlade N.B."/>
        </authorList>
    </citation>
    <scope>NUCLEOTIDE SEQUENCE [LARGE SCALE GENOMIC DNA]</scope>
    <source>
        <strain evidence="2">cv. SF193</strain>
    </source>
</reference>
<evidence type="ECO:0000313" key="2">
    <source>
        <dbReference type="Proteomes" id="UP000215914"/>
    </source>
</evidence>
<protein>
    <submittedName>
        <fullName evidence="1">Uncharacterized protein</fullName>
    </submittedName>
</protein>
<proteinExistence type="predicted"/>
<dbReference type="EMBL" id="CM007895">
    <property type="protein sequence ID" value="OTG23285.1"/>
    <property type="molecule type" value="Genomic_DNA"/>
</dbReference>
<dbReference type="AlphaFoldDB" id="A0A251UIY8"/>
<evidence type="ECO:0000313" key="1">
    <source>
        <dbReference type="EMBL" id="OTG23285.1"/>
    </source>
</evidence>
<accession>A0A251UIY8</accession>
<dbReference type="Proteomes" id="UP000215914">
    <property type="component" value="Chromosome 6"/>
</dbReference>
<gene>
    <name evidence="1" type="ORF">HannXRQ_Chr06g0180751</name>
</gene>
<dbReference type="InParanoid" id="A0A251UIY8"/>
<name>A0A251UIY8_HELAN</name>
<keyword evidence="2" id="KW-1185">Reference proteome</keyword>